<accession>A0A2D3I5B3</accession>
<sequence>MLYCCKTLVLSSLLVQEECVAFSKRSRMTSLASFFPHLLNELAISSVFPFAVLEPFLSPSVFSLVLVSSPTSLLVLRPGIFFSVTQSPLFSSFSPFSSSSSSASSSSSSSSSP</sequence>
<protein>
    <submittedName>
        <fullName evidence="2">ORF1285</fullName>
    </submittedName>
</protein>
<proteinExistence type="predicted"/>
<reference evidence="2" key="1">
    <citation type="journal article" date="2018" name="Aquaculture">
        <title>Complete genome sequence of a white spot syndrome virus associated with a disease incursion in Australia.</title>
        <authorList>
            <person name="Oakey J."/>
            <person name="Smith C.S."/>
        </authorList>
    </citation>
    <scope>NUCLEOTIDE SEQUENCE [LARGE SCALE GENOMIC DNA]</scope>
    <source>
        <strain evidence="2">WSSV-AU</strain>
    </source>
</reference>
<dbReference type="Proteomes" id="UP000267516">
    <property type="component" value="Segment"/>
</dbReference>
<dbReference type="EMBL" id="MF768985">
    <property type="protein sequence ID" value="ATU83590.1"/>
    <property type="molecule type" value="Genomic_DNA"/>
</dbReference>
<evidence type="ECO:0000313" key="2">
    <source>
        <dbReference type="EMBL" id="ATU83590.1"/>
    </source>
</evidence>
<feature type="region of interest" description="Disordered" evidence="1">
    <location>
        <begin position="92"/>
        <end position="113"/>
    </location>
</feature>
<name>A0A2D3I5B3_9VIRU</name>
<evidence type="ECO:0000256" key="1">
    <source>
        <dbReference type="SAM" id="MobiDB-lite"/>
    </source>
</evidence>
<organism evidence="2">
    <name type="scientific">White spot syndrome virus</name>
    <dbReference type="NCBI Taxonomy" id="342409"/>
    <lineage>
        <taxon>Viruses</taxon>
        <taxon>Viruses incertae sedis</taxon>
        <taxon>Naldaviricetes</taxon>
        <taxon>Nimaviridae</taxon>
        <taxon>Whispovirus</taxon>
    </lineage>
</organism>